<name>A0A0F8WUS9_9EURO</name>
<dbReference type="EMBL" id="JZBS01001809">
    <property type="protein sequence ID" value="KKK21345.1"/>
    <property type="molecule type" value="Genomic_DNA"/>
</dbReference>
<evidence type="ECO:0000313" key="1">
    <source>
        <dbReference type="EMBL" id="KKK21345.1"/>
    </source>
</evidence>
<protein>
    <recommendedName>
        <fullName evidence="3">Saposin B-type domain-containing protein</fullName>
    </recommendedName>
</protein>
<keyword evidence="2" id="KW-1185">Reference proteome</keyword>
<gene>
    <name evidence="1" type="ORF">ARAM_002633</name>
</gene>
<reference evidence="1 2" key="1">
    <citation type="submission" date="2015-02" db="EMBL/GenBank/DDBJ databases">
        <title>Draft Genome Sequences of Two Closely-Related Aflatoxigenic Aspergillus Species Obtained from the Cote d'Ivoire.</title>
        <authorList>
            <person name="Moore G.G."/>
            <person name="Beltz S.B."/>
            <person name="Mack B.M."/>
        </authorList>
    </citation>
    <scope>NUCLEOTIDE SEQUENCE [LARGE SCALE GENOMIC DNA]</scope>
    <source>
        <strain evidence="1 2">SRRC1468</strain>
    </source>
</reference>
<evidence type="ECO:0008006" key="3">
    <source>
        <dbReference type="Google" id="ProtNLM"/>
    </source>
</evidence>
<dbReference type="OrthoDB" id="4453950at2759"/>
<sequence>MKQYFIALSLAALVLMILGGGVLYSRHTPKVMLAAQQEDCADCVNYAGRIDTMFRKTENVQGNPQFFRYALDVSCRGTVLASGQCLNYRRQFLKDPERFMQEVQSPYDACISINSCL</sequence>
<dbReference type="AlphaFoldDB" id="A0A0F8WUS9"/>
<proteinExistence type="predicted"/>
<dbReference type="Proteomes" id="UP000034291">
    <property type="component" value="Unassembled WGS sequence"/>
</dbReference>
<organism evidence="1 2">
    <name type="scientific">Aspergillus rambellii</name>
    <dbReference type="NCBI Taxonomy" id="308745"/>
    <lineage>
        <taxon>Eukaryota</taxon>
        <taxon>Fungi</taxon>
        <taxon>Dikarya</taxon>
        <taxon>Ascomycota</taxon>
        <taxon>Pezizomycotina</taxon>
        <taxon>Eurotiomycetes</taxon>
        <taxon>Eurotiomycetidae</taxon>
        <taxon>Eurotiales</taxon>
        <taxon>Aspergillaceae</taxon>
        <taxon>Aspergillus</taxon>
        <taxon>Aspergillus subgen. Nidulantes</taxon>
    </lineage>
</organism>
<comment type="caution">
    <text evidence="1">The sequence shown here is derived from an EMBL/GenBank/DDBJ whole genome shotgun (WGS) entry which is preliminary data.</text>
</comment>
<accession>A0A0F8WUS9</accession>
<evidence type="ECO:0000313" key="2">
    <source>
        <dbReference type="Proteomes" id="UP000034291"/>
    </source>
</evidence>